<dbReference type="InterPro" id="IPR022637">
    <property type="entry name" value="DNA_polIII_beta_cen"/>
</dbReference>
<dbReference type="RefSeq" id="WP_218446199.1">
    <property type="nucleotide sequence ID" value="NZ_JAGSPA010000003.1"/>
</dbReference>
<evidence type="ECO:0000259" key="4">
    <source>
        <dbReference type="Pfam" id="PF02767"/>
    </source>
</evidence>
<feature type="domain" description="DNA polymerase III beta sliding clamp N-terminal" evidence="3">
    <location>
        <begin position="1"/>
        <end position="118"/>
    </location>
</feature>
<evidence type="ECO:0000259" key="5">
    <source>
        <dbReference type="Pfam" id="PF02768"/>
    </source>
</evidence>
<comment type="subcellular location">
    <subcellularLocation>
        <location evidence="2">Cytoplasm</location>
    </subcellularLocation>
</comment>
<dbReference type="NCBIfam" id="TIGR00663">
    <property type="entry name" value="dnan"/>
    <property type="match status" value="1"/>
</dbReference>
<keyword evidence="7" id="KW-1185">Reference proteome</keyword>
<dbReference type="CDD" id="cd00140">
    <property type="entry name" value="beta_clamp"/>
    <property type="match status" value="1"/>
</dbReference>
<keyword evidence="1" id="KW-0238">DNA-binding</keyword>
<dbReference type="GO" id="GO:0003887">
    <property type="term" value="F:DNA-directed DNA polymerase activity"/>
    <property type="evidence" value="ECO:0007669"/>
    <property type="project" value="UniProtKB-EC"/>
</dbReference>
<keyword evidence="2" id="KW-0239">DNA-directed DNA polymerase</keyword>
<dbReference type="PANTHER" id="PTHR30478">
    <property type="entry name" value="DNA POLYMERASE III SUBUNIT BETA"/>
    <property type="match status" value="1"/>
</dbReference>
<evidence type="ECO:0000313" key="6">
    <source>
        <dbReference type="EMBL" id="MBV7257386.1"/>
    </source>
</evidence>
<evidence type="ECO:0000313" key="7">
    <source>
        <dbReference type="Proteomes" id="UP000722336"/>
    </source>
</evidence>
<dbReference type="PIRSF" id="PIRSF000804">
    <property type="entry name" value="DNA_pol_III_b"/>
    <property type="match status" value="1"/>
</dbReference>
<feature type="domain" description="DNA polymerase III beta sliding clamp C-terminal" evidence="5">
    <location>
        <begin position="246"/>
        <end position="365"/>
    </location>
</feature>
<comment type="subunit">
    <text evidence="2">Forms a ring-shaped head-to-tail homodimer around DNA.</text>
</comment>
<dbReference type="EMBL" id="JAGSPA010000003">
    <property type="protein sequence ID" value="MBV7257386.1"/>
    <property type="molecule type" value="Genomic_DNA"/>
</dbReference>
<protein>
    <recommendedName>
        <fullName evidence="2">Beta sliding clamp</fullName>
    </recommendedName>
</protein>
<evidence type="ECO:0000259" key="3">
    <source>
        <dbReference type="Pfam" id="PF00712"/>
    </source>
</evidence>
<feature type="domain" description="DNA polymerase III beta sliding clamp central" evidence="4">
    <location>
        <begin position="129"/>
        <end position="243"/>
    </location>
</feature>
<dbReference type="Proteomes" id="UP000722336">
    <property type="component" value="Unassembled WGS sequence"/>
</dbReference>
<dbReference type="SMART" id="SM00480">
    <property type="entry name" value="POL3Bc"/>
    <property type="match status" value="1"/>
</dbReference>
<name>A0ABS6SHK3_9SPHN</name>
<sequence length="366" mass="39632">MKATVERATLLKCLGHVQSVVERRNTIPILSNVLIEAEDGGLKLTATDLDLQVVDSIAATTDTAGATTVSAHTLFDIARKLPDGSQVSLDVGDGNMKIKAGRYSSKLSTLPRDDFPMIAESELPTTFSLPGGTLAEIIDKTRFAISTEETRYYLNGIFMHVTDGKMYAVATDGHRLARMTLDAPDGAEEMPDVIVPRKCVAELRKLLDENEGDVEIGLSASKIRFRVGTAVLTSKLIDGTFPDYSRVIPTGNDKLLRVDPKTLAEGVDRVSAIATDRTKAVKLTLDKGRIVLSVTSPETGTATEEVPADYDNDGFDVGFNARYLLDILHEVKGEQIDVHLADAAAPTLIREGDNSNALYVLMPMRV</sequence>
<accession>A0ABS6SHK3</accession>
<evidence type="ECO:0000256" key="1">
    <source>
        <dbReference type="ARBA" id="ARBA00023125"/>
    </source>
</evidence>
<gene>
    <name evidence="6" type="ORF">KCG44_11375</name>
</gene>
<reference evidence="6 7" key="1">
    <citation type="submission" date="2021-04" db="EMBL/GenBank/DDBJ databases">
        <authorList>
            <person name="Pira H."/>
            <person name="Risdian C."/>
            <person name="Wink J."/>
        </authorList>
    </citation>
    <scope>NUCLEOTIDE SEQUENCE [LARGE SCALE GENOMIC DNA]</scope>
    <source>
        <strain evidence="6 7">WHA3</strain>
    </source>
</reference>
<dbReference type="Pfam" id="PF00712">
    <property type="entry name" value="DNA_pol3_beta"/>
    <property type="match status" value="1"/>
</dbReference>
<dbReference type="InterPro" id="IPR022635">
    <property type="entry name" value="DNA_polIII_beta_C"/>
</dbReference>
<comment type="similarity">
    <text evidence="2">Belongs to the beta sliding clamp family.</text>
</comment>
<comment type="caution">
    <text evidence="6">The sequence shown here is derived from an EMBL/GenBank/DDBJ whole genome shotgun (WGS) entry which is preliminary data.</text>
</comment>
<evidence type="ECO:0000256" key="2">
    <source>
        <dbReference type="PIRNR" id="PIRNR000804"/>
    </source>
</evidence>
<dbReference type="Pfam" id="PF02768">
    <property type="entry name" value="DNA_pol3_beta_3"/>
    <property type="match status" value="1"/>
</dbReference>
<organism evidence="6 7">
    <name type="scientific">Pacificimonas pallii</name>
    <dbReference type="NCBI Taxonomy" id="2827236"/>
    <lineage>
        <taxon>Bacteria</taxon>
        <taxon>Pseudomonadati</taxon>
        <taxon>Pseudomonadota</taxon>
        <taxon>Alphaproteobacteria</taxon>
        <taxon>Sphingomonadales</taxon>
        <taxon>Sphingosinicellaceae</taxon>
        <taxon>Pacificimonas</taxon>
    </lineage>
</organism>
<dbReference type="PANTHER" id="PTHR30478:SF0">
    <property type="entry name" value="BETA SLIDING CLAMP"/>
    <property type="match status" value="1"/>
</dbReference>
<dbReference type="InterPro" id="IPR022634">
    <property type="entry name" value="DNA_polIII_beta_N"/>
</dbReference>
<keyword evidence="2" id="KW-0963">Cytoplasm</keyword>
<keyword evidence="2 6" id="KW-0808">Transferase</keyword>
<dbReference type="InterPro" id="IPR001001">
    <property type="entry name" value="DNA_polIII_beta"/>
</dbReference>
<keyword evidence="2" id="KW-0235">DNA replication</keyword>
<dbReference type="Pfam" id="PF02767">
    <property type="entry name" value="DNA_pol3_beta_2"/>
    <property type="match status" value="1"/>
</dbReference>
<keyword evidence="2 6" id="KW-0548">Nucleotidyltransferase</keyword>
<comment type="function">
    <text evidence="2">Confers DNA tethering and processivity to DNA polymerases and other proteins. Acts as a clamp, forming a ring around DNA (a reaction catalyzed by the clamp-loading complex) which diffuses in an ATP-independent manner freely and bidirectionally along dsDNA. Initially characterized for its ability to contact the catalytic subunit of DNA polymerase III (Pol III), a complex, multichain enzyme responsible for most of the replicative synthesis in bacteria; Pol III exhibits 3'-5' exonuclease proofreading activity. The beta chain is required for initiation of replication as well as for processivity of DNA replication.</text>
</comment>
<proteinExistence type="inferred from homology"/>